<evidence type="ECO:0000313" key="2">
    <source>
        <dbReference type="EMBL" id="EIW75844.1"/>
    </source>
</evidence>
<keyword evidence="3" id="KW-1185">Reference proteome</keyword>
<feature type="compositionally biased region" description="Low complexity" evidence="1">
    <location>
        <begin position="33"/>
        <end position="42"/>
    </location>
</feature>
<dbReference type="Proteomes" id="UP000053558">
    <property type="component" value="Unassembled WGS sequence"/>
</dbReference>
<name>A0A5M3MAG6_CONPW</name>
<dbReference type="AlphaFoldDB" id="A0A5M3MAG6"/>
<dbReference type="KEGG" id="cput:CONPUDRAFT_76904"/>
<evidence type="ECO:0000256" key="1">
    <source>
        <dbReference type="SAM" id="MobiDB-lite"/>
    </source>
</evidence>
<dbReference type="GeneID" id="19209539"/>
<evidence type="ECO:0000313" key="3">
    <source>
        <dbReference type="Proteomes" id="UP000053558"/>
    </source>
</evidence>
<gene>
    <name evidence="2" type="ORF">CONPUDRAFT_76904</name>
</gene>
<accession>A0A5M3MAG6</accession>
<proteinExistence type="predicted"/>
<feature type="compositionally biased region" description="Acidic residues" evidence="1">
    <location>
        <begin position="45"/>
        <end position="55"/>
    </location>
</feature>
<dbReference type="RefSeq" id="XP_007773850.1">
    <property type="nucleotide sequence ID" value="XM_007775660.1"/>
</dbReference>
<dbReference type="EMBL" id="JH711587">
    <property type="protein sequence ID" value="EIW75844.1"/>
    <property type="molecule type" value="Genomic_DNA"/>
</dbReference>
<reference evidence="3" key="1">
    <citation type="journal article" date="2012" name="Science">
        <title>The Paleozoic origin of enzymatic lignin decomposition reconstructed from 31 fungal genomes.</title>
        <authorList>
            <person name="Floudas D."/>
            <person name="Binder M."/>
            <person name="Riley R."/>
            <person name="Barry K."/>
            <person name="Blanchette R.A."/>
            <person name="Henrissat B."/>
            <person name="Martinez A.T."/>
            <person name="Otillar R."/>
            <person name="Spatafora J.W."/>
            <person name="Yadav J.S."/>
            <person name="Aerts A."/>
            <person name="Benoit I."/>
            <person name="Boyd A."/>
            <person name="Carlson A."/>
            <person name="Copeland A."/>
            <person name="Coutinho P.M."/>
            <person name="de Vries R.P."/>
            <person name="Ferreira P."/>
            <person name="Findley K."/>
            <person name="Foster B."/>
            <person name="Gaskell J."/>
            <person name="Glotzer D."/>
            <person name="Gorecki P."/>
            <person name="Heitman J."/>
            <person name="Hesse C."/>
            <person name="Hori C."/>
            <person name="Igarashi K."/>
            <person name="Jurgens J.A."/>
            <person name="Kallen N."/>
            <person name="Kersten P."/>
            <person name="Kohler A."/>
            <person name="Kuees U."/>
            <person name="Kumar T.K.A."/>
            <person name="Kuo A."/>
            <person name="LaButti K."/>
            <person name="Larrondo L.F."/>
            <person name="Lindquist E."/>
            <person name="Ling A."/>
            <person name="Lombard V."/>
            <person name="Lucas S."/>
            <person name="Lundell T."/>
            <person name="Martin R."/>
            <person name="McLaughlin D.J."/>
            <person name="Morgenstern I."/>
            <person name="Morin E."/>
            <person name="Murat C."/>
            <person name="Nagy L.G."/>
            <person name="Nolan M."/>
            <person name="Ohm R.A."/>
            <person name="Patyshakuliyeva A."/>
            <person name="Rokas A."/>
            <person name="Ruiz-Duenas F.J."/>
            <person name="Sabat G."/>
            <person name="Salamov A."/>
            <person name="Samejima M."/>
            <person name="Schmutz J."/>
            <person name="Slot J.C."/>
            <person name="St John F."/>
            <person name="Stenlid J."/>
            <person name="Sun H."/>
            <person name="Sun S."/>
            <person name="Syed K."/>
            <person name="Tsang A."/>
            <person name="Wiebenga A."/>
            <person name="Young D."/>
            <person name="Pisabarro A."/>
            <person name="Eastwood D.C."/>
            <person name="Martin F."/>
            <person name="Cullen D."/>
            <person name="Grigoriev I.V."/>
            <person name="Hibbett D.S."/>
        </authorList>
    </citation>
    <scope>NUCLEOTIDE SEQUENCE [LARGE SCALE GENOMIC DNA]</scope>
    <source>
        <strain evidence="3">RWD-64-598 SS2</strain>
    </source>
</reference>
<comment type="caution">
    <text evidence="2">The sequence shown here is derived from an EMBL/GenBank/DDBJ whole genome shotgun (WGS) entry which is preliminary data.</text>
</comment>
<organism evidence="2 3">
    <name type="scientific">Coniophora puteana (strain RWD-64-598)</name>
    <name type="common">Brown rot fungus</name>
    <dbReference type="NCBI Taxonomy" id="741705"/>
    <lineage>
        <taxon>Eukaryota</taxon>
        <taxon>Fungi</taxon>
        <taxon>Dikarya</taxon>
        <taxon>Basidiomycota</taxon>
        <taxon>Agaricomycotina</taxon>
        <taxon>Agaricomycetes</taxon>
        <taxon>Agaricomycetidae</taxon>
        <taxon>Boletales</taxon>
        <taxon>Coniophorineae</taxon>
        <taxon>Coniophoraceae</taxon>
        <taxon>Coniophora</taxon>
    </lineage>
</organism>
<feature type="region of interest" description="Disordered" evidence="1">
    <location>
        <begin position="15"/>
        <end position="55"/>
    </location>
</feature>
<sequence>MPVIVHPAIMKLRNLAGGPSEGATRRERAVHQGGDVSDSSSEGSEHEDDEQDGTEDVYVKIGCIRAALAEAPGITRTLLHTAFATRRGFETSYTWIQILTSMNTEADEVRTGYHESTQEAATEAVGQDCGEMDLRVGLRDAALRRAKKRGREHTTLMLQVECLRLKMPTSDTSVGARQI</sequence>
<protein>
    <submittedName>
        <fullName evidence="2">Uncharacterized protein</fullName>
    </submittedName>
</protein>